<keyword evidence="1" id="KW-0812">Transmembrane</keyword>
<comment type="caution">
    <text evidence="2">The sequence shown here is derived from an EMBL/GenBank/DDBJ whole genome shotgun (WGS) entry which is preliminary data.</text>
</comment>
<dbReference type="Proteomes" id="UP000499080">
    <property type="component" value="Unassembled WGS sequence"/>
</dbReference>
<dbReference type="AlphaFoldDB" id="A0A4Y2DYL8"/>
<protein>
    <submittedName>
        <fullName evidence="2">Uncharacterized protein</fullName>
    </submittedName>
</protein>
<keyword evidence="3" id="KW-1185">Reference proteome</keyword>
<sequence length="100" mass="11396">MGNSYQNHPDLVRSRPMHLNGNRCYSSSAEAGVLVPITYHLSTPLIGGTHYHRQWASRAIIIPTREARPILLIRWLLIHLLVVLPSGTNLYRKKSSLTWL</sequence>
<evidence type="ECO:0000313" key="2">
    <source>
        <dbReference type="EMBL" id="GBM21437.1"/>
    </source>
</evidence>
<accession>A0A4Y2DYL8</accession>
<evidence type="ECO:0000313" key="3">
    <source>
        <dbReference type="Proteomes" id="UP000499080"/>
    </source>
</evidence>
<proteinExistence type="predicted"/>
<name>A0A4Y2DYL8_ARAVE</name>
<feature type="transmembrane region" description="Helical" evidence="1">
    <location>
        <begin position="72"/>
        <end position="91"/>
    </location>
</feature>
<gene>
    <name evidence="2" type="ORF">AVEN_161052_1</name>
</gene>
<keyword evidence="1" id="KW-0472">Membrane</keyword>
<evidence type="ECO:0000256" key="1">
    <source>
        <dbReference type="SAM" id="Phobius"/>
    </source>
</evidence>
<keyword evidence="1" id="KW-1133">Transmembrane helix</keyword>
<reference evidence="2 3" key="1">
    <citation type="journal article" date="2019" name="Sci. Rep.">
        <title>Orb-weaving spider Araneus ventricosus genome elucidates the spidroin gene catalogue.</title>
        <authorList>
            <person name="Kono N."/>
            <person name="Nakamura H."/>
            <person name="Ohtoshi R."/>
            <person name="Moran D.A.P."/>
            <person name="Shinohara A."/>
            <person name="Yoshida Y."/>
            <person name="Fujiwara M."/>
            <person name="Mori M."/>
            <person name="Tomita M."/>
            <person name="Arakawa K."/>
        </authorList>
    </citation>
    <scope>NUCLEOTIDE SEQUENCE [LARGE SCALE GENOMIC DNA]</scope>
</reference>
<organism evidence="2 3">
    <name type="scientific">Araneus ventricosus</name>
    <name type="common">Orbweaver spider</name>
    <name type="synonym">Epeira ventricosa</name>
    <dbReference type="NCBI Taxonomy" id="182803"/>
    <lineage>
        <taxon>Eukaryota</taxon>
        <taxon>Metazoa</taxon>
        <taxon>Ecdysozoa</taxon>
        <taxon>Arthropoda</taxon>
        <taxon>Chelicerata</taxon>
        <taxon>Arachnida</taxon>
        <taxon>Araneae</taxon>
        <taxon>Araneomorphae</taxon>
        <taxon>Entelegynae</taxon>
        <taxon>Araneoidea</taxon>
        <taxon>Araneidae</taxon>
        <taxon>Araneus</taxon>
    </lineage>
</organism>
<dbReference type="EMBL" id="BGPR01000460">
    <property type="protein sequence ID" value="GBM21437.1"/>
    <property type="molecule type" value="Genomic_DNA"/>
</dbReference>